<accession>A0ABS0AYQ9</accession>
<dbReference type="Proteomes" id="UP001194714">
    <property type="component" value="Unassembled WGS sequence"/>
</dbReference>
<dbReference type="PANTHER" id="PTHR34825:SF1">
    <property type="entry name" value="AAA-ATPASE-LIKE DOMAIN-CONTAINING PROTEIN"/>
    <property type="match status" value="1"/>
</dbReference>
<evidence type="ECO:0000313" key="1">
    <source>
        <dbReference type="EMBL" id="MBF5058611.1"/>
    </source>
</evidence>
<dbReference type="EMBL" id="JAAEJV010000001">
    <property type="protein sequence ID" value="MBF5058611.1"/>
    <property type="molecule type" value="Genomic_DNA"/>
</dbReference>
<evidence type="ECO:0008006" key="3">
    <source>
        <dbReference type="Google" id="ProtNLM"/>
    </source>
</evidence>
<protein>
    <recommendedName>
        <fullName evidence="3">PD-(D/E)XK nuclease superfamily protein</fullName>
    </recommendedName>
</protein>
<keyword evidence="2" id="KW-1185">Reference proteome</keyword>
<evidence type="ECO:0000313" key="2">
    <source>
        <dbReference type="Proteomes" id="UP001194714"/>
    </source>
</evidence>
<dbReference type="InterPro" id="IPR012547">
    <property type="entry name" value="PDDEXK_9"/>
</dbReference>
<sequence>MVSHFTDNIDVRSSEKFVKSLENYQVEVLFEHIKVGLSSFAYQVFVGAKERTYQAMLLSMLYGMGFDPLSERATNKGRIDLLLEMPKATYILEMKLDGSAHRAIEQIHHKRYYQPYINKGKELVLVGANFSSEARNVSEWKGELLSESGEFIRELSHEMTYISLANI</sequence>
<dbReference type="PANTHER" id="PTHR34825">
    <property type="entry name" value="CONSERVED PROTEIN, WITH A WEAK D-GALACTARATE DEHYDRATASE/ALTRONATE HYDROLASE DOMAIN"/>
    <property type="match status" value="1"/>
</dbReference>
<gene>
    <name evidence="1" type="ORF">NEPTK9_000108</name>
</gene>
<name>A0ABS0AYQ9_9BACT</name>
<organism evidence="1 2">
    <name type="scientific">Candidatus Neptunichlamydia vexilliferae</name>
    <dbReference type="NCBI Taxonomy" id="1651774"/>
    <lineage>
        <taxon>Bacteria</taxon>
        <taxon>Pseudomonadati</taxon>
        <taxon>Chlamydiota</taxon>
        <taxon>Chlamydiia</taxon>
        <taxon>Parachlamydiales</taxon>
        <taxon>Simkaniaceae</taxon>
        <taxon>Candidatus Neptunichlamydia</taxon>
    </lineage>
</organism>
<dbReference type="Pfam" id="PF08011">
    <property type="entry name" value="PDDEXK_9"/>
    <property type="match status" value="1"/>
</dbReference>
<proteinExistence type="predicted"/>
<reference evidence="1 2" key="1">
    <citation type="submission" date="2020-01" db="EMBL/GenBank/DDBJ databases">
        <title>Draft genome sequence of Cand. Neptunochlamydia vexilliferae K9.</title>
        <authorList>
            <person name="Schulz F."/>
            <person name="Koestlbacher S."/>
            <person name="Wascher F."/>
            <person name="Pizzetti I."/>
            <person name="Horn M."/>
        </authorList>
    </citation>
    <scope>NUCLEOTIDE SEQUENCE [LARGE SCALE GENOMIC DNA]</scope>
    <source>
        <strain evidence="1 2">K9</strain>
    </source>
</reference>
<comment type="caution">
    <text evidence="1">The sequence shown here is derived from an EMBL/GenBank/DDBJ whole genome shotgun (WGS) entry which is preliminary data.</text>
</comment>
<dbReference type="RefSeq" id="WP_228546933.1">
    <property type="nucleotide sequence ID" value="NZ_JAAEJV010000001.1"/>
</dbReference>